<dbReference type="Proteomes" id="UP001064632">
    <property type="component" value="Chromosome"/>
</dbReference>
<reference evidence="1" key="1">
    <citation type="submission" date="2022-09" db="EMBL/GenBank/DDBJ databases">
        <title>Tahibacter sp. nov., isolated from a fresh water.</title>
        <authorList>
            <person name="Baek J.H."/>
            <person name="Lee J.K."/>
            <person name="Kim J.M."/>
            <person name="Jeon C.O."/>
        </authorList>
    </citation>
    <scope>NUCLEOTIDE SEQUENCE</scope>
    <source>
        <strain evidence="1">W38</strain>
    </source>
</reference>
<evidence type="ECO:0000313" key="1">
    <source>
        <dbReference type="EMBL" id="UXI70354.1"/>
    </source>
</evidence>
<accession>A0ABY6BK06</accession>
<keyword evidence="2" id="KW-1185">Reference proteome</keyword>
<evidence type="ECO:0000313" key="2">
    <source>
        <dbReference type="Proteomes" id="UP001064632"/>
    </source>
</evidence>
<dbReference type="EMBL" id="CP104694">
    <property type="protein sequence ID" value="UXI70354.1"/>
    <property type="molecule type" value="Genomic_DNA"/>
</dbReference>
<sequence>MSYRDFVRTYHPATVPGADVVGFYHPSHVKRMADVEPWYVEVASAHAIDSTNAEYHVYGVAQDDSTGRTRYLADALVVGKYGTNTTDFIVLYPQSLTADGEMEAALIYPAGEFRAPSFAELMRQLSYLQTRHVDDMPPYAQTALVGTCAAKLVLRDVWWK</sequence>
<proteinExistence type="predicted"/>
<dbReference type="RefSeq" id="WP_261697304.1">
    <property type="nucleotide sequence ID" value="NZ_CP104694.1"/>
</dbReference>
<organism evidence="1 2">
    <name type="scientific">Tahibacter amnicola</name>
    <dbReference type="NCBI Taxonomy" id="2976241"/>
    <lineage>
        <taxon>Bacteria</taxon>
        <taxon>Pseudomonadati</taxon>
        <taxon>Pseudomonadota</taxon>
        <taxon>Gammaproteobacteria</taxon>
        <taxon>Lysobacterales</taxon>
        <taxon>Rhodanobacteraceae</taxon>
        <taxon>Tahibacter</taxon>
    </lineage>
</organism>
<name>A0ABY6BK06_9GAMM</name>
<gene>
    <name evidence="1" type="ORF">N4264_12185</name>
</gene>
<protein>
    <submittedName>
        <fullName evidence="1">Uncharacterized protein</fullName>
    </submittedName>
</protein>